<feature type="compositionally biased region" description="Low complexity" evidence="10">
    <location>
        <begin position="86"/>
        <end position="97"/>
    </location>
</feature>
<name>A0A9Q0KBF5_9MAGN</name>
<evidence type="ECO:0000256" key="1">
    <source>
        <dbReference type="ARBA" id="ARBA00004123"/>
    </source>
</evidence>
<evidence type="ECO:0000256" key="8">
    <source>
        <dbReference type="ARBA" id="ARBA00023163"/>
    </source>
</evidence>
<dbReference type="OrthoDB" id="298344at2759"/>
<feature type="compositionally biased region" description="Basic and acidic residues" evidence="10">
    <location>
        <begin position="397"/>
        <end position="408"/>
    </location>
</feature>
<keyword evidence="7" id="KW-0805">Transcription regulation</keyword>
<feature type="region of interest" description="Disordered" evidence="10">
    <location>
        <begin position="304"/>
        <end position="358"/>
    </location>
</feature>
<reference evidence="12" key="1">
    <citation type="journal article" date="2023" name="Plant J.">
        <title>The genome of the king protea, Protea cynaroides.</title>
        <authorList>
            <person name="Chang J."/>
            <person name="Duong T.A."/>
            <person name="Schoeman C."/>
            <person name="Ma X."/>
            <person name="Roodt D."/>
            <person name="Barker N."/>
            <person name="Li Z."/>
            <person name="Van de Peer Y."/>
            <person name="Mizrachi E."/>
        </authorList>
    </citation>
    <scope>NUCLEOTIDE SEQUENCE</scope>
    <source>
        <tissue evidence="12">Young leaves</tissue>
    </source>
</reference>
<evidence type="ECO:0000313" key="12">
    <source>
        <dbReference type="EMBL" id="KAJ4967296.1"/>
    </source>
</evidence>
<dbReference type="GO" id="GO:0005737">
    <property type="term" value="C:cytoplasm"/>
    <property type="evidence" value="ECO:0007669"/>
    <property type="project" value="UniProtKB-SubCell"/>
</dbReference>
<evidence type="ECO:0000313" key="13">
    <source>
        <dbReference type="Proteomes" id="UP001141806"/>
    </source>
</evidence>
<organism evidence="12 13">
    <name type="scientific">Protea cynaroides</name>
    <dbReference type="NCBI Taxonomy" id="273540"/>
    <lineage>
        <taxon>Eukaryota</taxon>
        <taxon>Viridiplantae</taxon>
        <taxon>Streptophyta</taxon>
        <taxon>Embryophyta</taxon>
        <taxon>Tracheophyta</taxon>
        <taxon>Spermatophyta</taxon>
        <taxon>Magnoliopsida</taxon>
        <taxon>Proteales</taxon>
        <taxon>Proteaceae</taxon>
        <taxon>Protea</taxon>
    </lineage>
</organism>
<feature type="region of interest" description="Disordered" evidence="10">
    <location>
        <begin position="70"/>
        <end position="127"/>
    </location>
</feature>
<keyword evidence="13" id="KW-1185">Reference proteome</keyword>
<feature type="compositionally biased region" description="Basic and acidic residues" evidence="10">
    <location>
        <begin position="306"/>
        <end position="329"/>
    </location>
</feature>
<accession>A0A9Q0KBF5</accession>
<keyword evidence="8" id="KW-0804">Transcription</keyword>
<protein>
    <recommendedName>
        <fullName evidence="11">Zinc-finger domain-containing protein</fullName>
    </recommendedName>
</protein>
<dbReference type="Pfam" id="PF10497">
    <property type="entry name" value="zf-4CXXC_R1"/>
    <property type="match status" value="1"/>
</dbReference>
<evidence type="ECO:0000256" key="6">
    <source>
        <dbReference type="ARBA" id="ARBA00022843"/>
    </source>
</evidence>
<dbReference type="Proteomes" id="UP001141806">
    <property type="component" value="Unassembled WGS sequence"/>
</dbReference>
<evidence type="ECO:0000256" key="3">
    <source>
        <dbReference type="ARBA" id="ARBA00022490"/>
    </source>
</evidence>
<dbReference type="GO" id="GO:0006355">
    <property type="term" value="P:regulation of DNA-templated transcription"/>
    <property type="evidence" value="ECO:0007669"/>
    <property type="project" value="InterPro"/>
</dbReference>
<gene>
    <name evidence="12" type="ORF">NE237_019145</name>
</gene>
<dbReference type="InterPro" id="IPR040221">
    <property type="entry name" value="CDCA7/CDA7L"/>
</dbReference>
<dbReference type="InterPro" id="IPR018866">
    <property type="entry name" value="Znf-4CXXC_R1"/>
</dbReference>
<dbReference type="AlphaFoldDB" id="A0A9Q0KBF5"/>
<keyword evidence="9" id="KW-0539">Nucleus</keyword>
<sequence>MVTLRKRARTSETPANPKEAQNEQTLTTDAREQVVSGYEQFRDKRIKENMERMQKLGIVDLSLKLKSVLPSPKRASRNISERKTPHSSPLLSSAPSRRSSRLQNAAPVSYSELPEPKKGKSGSLDDKVPWVGEGVKPEIYTEEHEKLLGTCETTWTLFTDGYGKDGKRIYDPFKGKTCHQCRQKTLGHRTHCCKCELVQGQFCGDCLYMRYGENVLEAKQNPNWICPVCRGICNCSLCRQKKGWVPTGYMYRKVARLGYKSVAHYLIQTLQPQTNSEEDPGMEHQVSAKRSIILCEDSEGLFQQEPLDHDDGNSERSKPQFEKVGDDNGTKGNEVEVQSLDTKHEVGNSVSEGDSKLRMNHDLATEVCQDSIAGRLRQRGNKDKKGCTKPVIGNSQDDEKSRVGKEEGNIDEEVIRNIASESEQKPLAFASELIPGSIVRSLRPRHNRT</sequence>
<keyword evidence="4" id="KW-1017">Isopeptide bond</keyword>
<evidence type="ECO:0000256" key="10">
    <source>
        <dbReference type="SAM" id="MobiDB-lite"/>
    </source>
</evidence>
<feature type="region of interest" description="Disordered" evidence="10">
    <location>
        <begin position="376"/>
        <end position="408"/>
    </location>
</feature>
<dbReference type="GO" id="GO:0005634">
    <property type="term" value="C:nucleus"/>
    <property type="evidence" value="ECO:0007669"/>
    <property type="project" value="UniProtKB-SubCell"/>
</dbReference>
<dbReference type="PANTHER" id="PTHR31169">
    <property type="entry name" value="OS05G0300700 PROTEIN"/>
    <property type="match status" value="1"/>
</dbReference>
<evidence type="ECO:0000259" key="11">
    <source>
        <dbReference type="Pfam" id="PF10497"/>
    </source>
</evidence>
<feature type="domain" description="Zinc-finger" evidence="11">
    <location>
        <begin position="170"/>
        <end position="266"/>
    </location>
</feature>
<feature type="region of interest" description="Disordered" evidence="10">
    <location>
        <begin position="1"/>
        <end position="34"/>
    </location>
</feature>
<comment type="caution">
    <text evidence="12">The sequence shown here is derived from an EMBL/GenBank/DDBJ whole genome shotgun (WGS) entry which is preliminary data.</text>
</comment>
<keyword evidence="3" id="KW-0963">Cytoplasm</keyword>
<keyword evidence="6" id="KW-0832">Ubl conjugation</keyword>
<feature type="compositionally biased region" description="Basic and acidic residues" evidence="10">
    <location>
        <begin position="114"/>
        <end position="127"/>
    </location>
</feature>
<evidence type="ECO:0000256" key="5">
    <source>
        <dbReference type="ARBA" id="ARBA00022553"/>
    </source>
</evidence>
<dbReference type="PANTHER" id="PTHR31169:SF23">
    <property type="entry name" value="OS03G0572250 PROTEIN"/>
    <property type="match status" value="1"/>
</dbReference>
<comment type="subcellular location">
    <subcellularLocation>
        <location evidence="2">Cytoplasm</location>
    </subcellularLocation>
    <subcellularLocation>
        <location evidence="1">Nucleus</location>
    </subcellularLocation>
</comment>
<dbReference type="EMBL" id="JAMYWD010000007">
    <property type="protein sequence ID" value="KAJ4967296.1"/>
    <property type="molecule type" value="Genomic_DNA"/>
</dbReference>
<evidence type="ECO:0000256" key="2">
    <source>
        <dbReference type="ARBA" id="ARBA00004496"/>
    </source>
</evidence>
<proteinExistence type="predicted"/>
<evidence type="ECO:0000256" key="9">
    <source>
        <dbReference type="ARBA" id="ARBA00023242"/>
    </source>
</evidence>
<evidence type="ECO:0000256" key="7">
    <source>
        <dbReference type="ARBA" id="ARBA00023015"/>
    </source>
</evidence>
<evidence type="ECO:0000256" key="4">
    <source>
        <dbReference type="ARBA" id="ARBA00022499"/>
    </source>
</evidence>
<keyword evidence="5" id="KW-0597">Phosphoprotein</keyword>